<evidence type="ECO:0000313" key="7">
    <source>
        <dbReference type="Proteomes" id="UP000460221"/>
    </source>
</evidence>
<dbReference type="AlphaFoldDB" id="A0A7K1FMV5"/>
<dbReference type="GO" id="GO:0003700">
    <property type="term" value="F:DNA-binding transcription factor activity"/>
    <property type="evidence" value="ECO:0007669"/>
    <property type="project" value="TreeGrafter"/>
</dbReference>
<dbReference type="InterPro" id="IPR001647">
    <property type="entry name" value="HTH_TetR"/>
</dbReference>
<name>A0A7K1FMV5_9ACTN</name>
<gene>
    <name evidence="6" type="ORF">GIS00_16315</name>
</gene>
<dbReference type="InterPro" id="IPR050109">
    <property type="entry name" value="HTH-type_TetR-like_transc_reg"/>
</dbReference>
<keyword evidence="3" id="KW-0804">Transcription</keyword>
<evidence type="ECO:0000256" key="3">
    <source>
        <dbReference type="ARBA" id="ARBA00023163"/>
    </source>
</evidence>
<dbReference type="Proteomes" id="UP000460221">
    <property type="component" value="Unassembled WGS sequence"/>
</dbReference>
<protein>
    <submittedName>
        <fullName evidence="6">TetR family transcriptional regulator</fullName>
    </submittedName>
</protein>
<keyword evidence="7" id="KW-1185">Reference proteome</keyword>
<dbReference type="Gene3D" id="1.10.10.60">
    <property type="entry name" value="Homeodomain-like"/>
    <property type="match status" value="1"/>
</dbReference>
<dbReference type="SUPFAM" id="SSF48498">
    <property type="entry name" value="Tetracyclin repressor-like, C-terminal domain"/>
    <property type="match status" value="1"/>
</dbReference>
<dbReference type="InterPro" id="IPR036271">
    <property type="entry name" value="Tet_transcr_reg_TetR-rel_C_sf"/>
</dbReference>
<dbReference type="EMBL" id="WLYK01000006">
    <property type="protein sequence ID" value="MTD15501.1"/>
    <property type="molecule type" value="Genomic_DNA"/>
</dbReference>
<proteinExistence type="predicted"/>
<feature type="domain" description="HTH tetR-type" evidence="5">
    <location>
        <begin position="5"/>
        <end position="65"/>
    </location>
</feature>
<dbReference type="InterPro" id="IPR009057">
    <property type="entry name" value="Homeodomain-like_sf"/>
</dbReference>
<sequence>MPRRNLDRGAVVSAAAELADRDGFEVLSVSALARHLDVQPASLYSHVRNLADLQAGVHQLALASLTDTIGTEVAGCSGRDALNGMVGGYRQFEQEHPGLWAALQRPASEETARSAGAVRLTTLTAAVLRGYGIVGDEMVHATRFLGATVNGFLSLQRHGGFAHRPADQQTSWLRTVDALDTALRAWPTTIEGPRS</sequence>
<organism evidence="6 7">
    <name type="scientific">Nakamurella alba</name>
    <dbReference type="NCBI Taxonomy" id="2665158"/>
    <lineage>
        <taxon>Bacteria</taxon>
        <taxon>Bacillati</taxon>
        <taxon>Actinomycetota</taxon>
        <taxon>Actinomycetes</taxon>
        <taxon>Nakamurellales</taxon>
        <taxon>Nakamurellaceae</taxon>
        <taxon>Nakamurella</taxon>
    </lineage>
</organism>
<accession>A0A7K1FMV5</accession>
<evidence type="ECO:0000259" key="5">
    <source>
        <dbReference type="PROSITE" id="PS50977"/>
    </source>
</evidence>
<dbReference type="Pfam" id="PF00440">
    <property type="entry name" value="TetR_N"/>
    <property type="match status" value="1"/>
</dbReference>
<feature type="DNA-binding region" description="H-T-H motif" evidence="4">
    <location>
        <begin position="28"/>
        <end position="47"/>
    </location>
</feature>
<reference evidence="6 7" key="1">
    <citation type="submission" date="2019-11" db="EMBL/GenBank/DDBJ databases">
        <authorList>
            <person name="Jiang L.-Q."/>
        </authorList>
    </citation>
    <scope>NUCLEOTIDE SEQUENCE [LARGE SCALE GENOMIC DNA]</scope>
    <source>
        <strain evidence="6 7">YIM 132087</strain>
    </source>
</reference>
<evidence type="ECO:0000313" key="6">
    <source>
        <dbReference type="EMBL" id="MTD15501.1"/>
    </source>
</evidence>
<dbReference type="GO" id="GO:0000976">
    <property type="term" value="F:transcription cis-regulatory region binding"/>
    <property type="evidence" value="ECO:0007669"/>
    <property type="project" value="TreeGrafter"/>
</dbReference>
<dbReference type="PANTHER" id="PTHR30055:SF239">
    <property type="entry name" value="TRANSCRIPTIONAL REGULATORY PROTEIN"/>
    <property type="match status" value="1"/>
</dbReference>
<comment type="caution">
    <text evidence="6">The sequence shown here is derived from an EMBL/GenBank/DDBJ whole genome shotgun (WGS) entry which is preliminary data.</text>
</comment>
<evidence type="ECO:0000256" key="4">
    <source>
        <dbReference type="PROSITE-ProRule" id="PRU00335"/>
    </source>
</evidence>
<dbReference type="InterPro" id="IPR025996">
    <property type="entry name" value="MT1864/Rv1816-like_C"/>
</dbReference>
<dbReference type="SUPFAM" id="SSF46689">
    <property type="entry name" value="Homeodomain-like"/>
    <property type="match status" value="1"/>
</dbReference>
<keyword evidence="2 4" id="KW-0238">DNA-binding</keyword>
<dbReference type="PANTHER" id="PTHR30055">
    <property type="entry name" value="HTH-TYPE TRANSCRIPTIONAL REGULATOR RUTR"/>
    <property type="match status" value="1"/>
</dbReference>
<dbReference type="PROSITE" id="PS50977">
    <property type="entry name" value="HTH_TETR_2"/>
    <property type="match status" value="1"/>
</dbReference>
<dbReference type="RefSeq" id="WP_154769493.1">
    <property type="nucleotide sequence ID" value="NZ_WLYK01000006.1"/>
</dbReference>
<evidence type="ECO:0000256" key="2">
    <source>
        <dbReference type="ARBA" id="ARBA00023125"/>
    </source>
</evidence>
<dbReference type="Pfam" id="PF13305">
    <property type="entry name" value="TetR_C_33"/>
    <property type="match status" value="1"/>
</dbReference>
<keyword evidence="1" id="KW-0805">Transcription regulation</keyword>
<dbReference type="Gene3D" id="1.10.357.10">
    <property type="entry name" value="Tetracycline Repressor, domain 2"/>
    <property type="match status" value="1"/>
</dbReference>
<evidence type="ECO:0000256" key="1">
    <source>
        <dbReference type="ARBA" id="ARBA00023015"/>
    </source>
</evidence>